<dbReference type="InterPro" id="IPR038408">
    <property type="entry name" value="GNK2_sf"/>
</dbReference>
<dbReference type="PROSITE" id="PS51473">
    <property type="entry name" value="GNK2"/>
    <property type="match status" value="2"/>
</dbReference>
<dbReference type="CDD" id="cd23509">
    <property type="entry name" value="Gnk2-like"/>
    <property type="match status" value="2"/>
</dbReference>
<dbReference type="InterPro" id="IPR050581">
    <property type="entry name" value="CRR_secretory_protein"/>
</dbReference>
<feature type="chain" id="PRO_5043484988" description="Gnk2-homologous domain-containing protein" evidence="6">
    <location>
        <begin position="22"/>
        <end position="232"/>
    </location>
</feature>
<feature type="signal peptide" evidence="6">
    <location>
        <begin position="1"/>
        <end position="21"/>
    </location>
</feature>
<keyword evidence="4" id="KW-0677">Repeat</keyword>
<evidence type="ECO:0000259" key="7">
    <source>
        <dbReference type="PROSITE" id="PS51473"/>
    </source>
</evidence>
<evidence type="ECO:0000256" key="1">
    <source>
        <dbReference type="ARBA" id="ARBA00004613"/>
    </source>
</evidence>
<evidence type="ECO:0000313" key="9">
    <source>
        <dbReference type="Proteomes" id="UP000825729"/>
    </source>
</evidence>
<reference evidence="8 9" key="1">
    <citation type="submission" date="2021-07" db="EMBL/GenBank/DDBJ databases">
        <title>The Aristolochia fimbriata genome: insights into angiosperm evolution, floral development and chemical biosynthesis.</title>
        <authorList>
            <person name="Jiao Y."/>
        </authorList>
    </citation>
    <scope>NUCLEOTIDE SEQUENCE [LARGE SCALE GENOMIC DNA]</scope>
    <source>
        <strain evidence="8">IBCAS-2021</strain>
        <tissue evidence="8">Leaf</tissue>
    </source>
</reference>
<keyword evidence="3 6" id="KW-0732">Signal</keyword>
<evidence type="ECO:0000313" key="8">
    <source>
        <dbReference type="EMBL" id="KAG9458228.1"/>
    </source>
</evidence>
<organism evidence="8 9">
    <name type="scientific">Aristolochia fimbriata</name>
    <name type="common">White veined hardy Dutchman's pipe vine</name>
    <dbReference type="NCBI Taxonomy" id="158543"/>
    <lineage>
        <taxon>Eukaryota</taxon>
        <taxon>Viridiplantae</taxon>
        <taxon>Streptophyta</taxon>
        <taxon>Embryophyta</taxon>
        <taxon>Tracheophyta</taxon>
        <taxon>Spermatophyta</taxon>
        <taxon>Magnoliopsida</taxon>
        <taxon>Magnoliidae</taxon>
        <taxon>Piperales</taxon>
        <taxon>Aristolochiaceae</taxon>
        <taxon>Aristolochia</taxon>
    </lineage>
</organism>
<evidence type="ECO:0000256" key="2">
    <source>
        <dbReference type="ARBA" id="ARBA00022525"/>
    </source>
</evidence>
<dbReference type="AlphaFoldDB" id="A0AAV7FAU7"/>
<keyword evidence="9" id="KW-1185">Reference proteome</keyword>
<feature type="domain" description="Gnk2-homologous" evidence="7">
    <location>
        <begin position="131"/>
        <end position="232"/>
    </location>
</feature>
<comment type="caution">
    <text evidence="8">The sequence shown here is derived from an EMBL/GenBank/DDBJ whole genome shotgun (WGS) entry which is preliminary data.</text>
</comment>
<dbReference type="InterPro" id="IPR002902">
    <property type="entry name" value="GNK2"/>
</dbReference>
<evidence type="ECO:0000256" key="3">
    <source>
        <dbReference type="ARBA" id="ARBA00022729"/>
    </source>
</evidence>
<comment type="similarity">
    <text evidence="5">Belongs to the cysteine-rich repeat secretory protein family.</text>
</comment>
<comment type="subcellular location">
    <subcellularLocation>
        <location evidence="1">Secreted</location>
    </subcellularLocation>
</comment>
<dbReference type="EMBL" id="JAINDJ010000002">
    <property type="protein sequence ID" value="KAG9458228.1"/>
    <property type="molecule type" value="Genomic_DNA"/>
</dbReference>
<feature type="domain" description="Gnk2-homologous" evidence="7">
    <location>
        <begin position="21"/>
        <end position="123"/>
    </location>
</feature>
<dbReference type="Proteomes" id="UP000825729">
    <property type="component" value="Unassembled WGS sequence"/>
</dbReference>
<protein>
    <recommendedName>
        <fullName evidence="7">Gnk2-homologous domain-containing protein</fullName>
    </recommendedName>
</protein>
<dbReference type="PANTHER" id="PTHR32411:SF55">
    <property type="entry name" value="CYSTEINE-RICH REPEAT SECRETORY PROTEIN 55"/>
    <property type="match status" value="1"/>
</dbReference>
<gene>
    <name evidence="8" type="ORF">H6P81_002736</name>
</gene>
<sequence length="232" mass="24994">MAYLRQVHSLLLLLPLLAAHAADNIGELCGGDKNLTTAQSSNLARVLQQLTSTIPSTHFATSTSGTGSDKIHGLAQCRGDIKAEDCSACISAAATQLPSDCSARSDARIWFDYCFLHYSTKNFIGKLDTGYGIFLYNVNDINATNPEKFDEEVGGLLKRVREEAVVPENRGLGKGQTLFESSFVTIYGLVQCNGDLSPLLCDQCLSIGIGKLPEFCKGKVGCQAIYSSCKVR</sequence>
<dbReference type="Pfam" id="PF01657">
    <property type="entry name" value="Stress-antifung"/>
    <property type="match status" value="2"/>
</dbReference>
<evidence type="ECO:0000256" key="5">
    <source>
        <dbReference type="ARBA" id="ARBA00038515"/>
    </source>
</evidence>
<dbReference type="Gene3D" id="3.30.430.20">
    <property type="entry name" value="Gnk2 domain, C-X8-C-X2-C motif"/>
    <property type="match status" value="2"/>
</dbReference>
<keyword evidence="2" id="KW-0964">Secreted</keyword>
<proteinExistence type="inferred from homology"/>
<dbReference type="GO" id="GO:0005576">
    <property type="term" value="C:extracellular region"/>
    <property type="evidence" value="ECO:0007669"/>
    <property type="project" value="UniProtKB-SubCell"/>
</dbReference>
<name>A0AAV7FAU7_ARIFI</name>
<accession>A0AAV7FAU7</accession>
<dbReference type="PANTHER" id="PTHR32411">
    <property type="entry name" value="CYSTEINE-RICH REPEAT SECRETORY PROTEIN 38-RELATED"/>
    <property type="match status" value="1"/>
</dbReference>
<evidence type="ECO:0000256" key="4">
    <source>
        <dbReference type="ARBA" id="ARBA00022737"/>
    </source>
</evidence>
<evidence type="ECO:0000256" key="6">
    <source>
        <dbReference type="SAM" id="SignalP"/>
    </source>
</evidence>